<dbReference type="STRING" id="1798364.A3G54_03790"/>
<dbReference type="EMBL" id="MFIQ01000002">
    <property type="protein sequence ID" value="OGF93854.1"/>
    <property type="molecule type" value="Genomic_DNA"/>
</dbReference>
<dbReference type="Proteomes" id="UP000178894">
    <property type="component" value="Unassembled WGS sequence"/>
</dbReference>
<sequence length="131" mass="15328">MRSQYSGTLDPAIKELFQPDTLAHEEYLKTFKPREMEPEKRVMLAVLEEAVHCFQKYICAKYPKEISLFDDAEAWFMDESDGGLFSFVSVCEILGLDPAYVRKGLFAWRDAKIAAVAKEPEDKRRRRRLRF</sequence>
<evidence type="ECO:0000313" key="2">
    <source>
        <dbReference type="Proteomes" id="UP000178894"/>
    </source>
</evidence>
<accession>A0A1F5Y129</accession>
<proteinExistence type="predicted"/>
<evidence type="ECO:0000313" key="1">
    <source>
        <dbReference type="EMBL" id="OGF93854.1"/>
    </source>
</evidence>
<protein>
    <submittedName>
        <fullName evidence="1">Uncharacterized protein</fullName>
    </submittedName>
</protein>
<dbReference type="AlphaFoldDB" id="A0A1F5Y129"/>
<gene>
    <name evidence="1" type="ORF">A3G54_03790</name>
</gene>
<reference evidence="1 2" key="1">
    <citation type="journal article" date="2016" name="Nat. Commun.">
        <title>Thousands of microbial genomes shed light on interconnected biogeochemical processes in an aquifer system.</title>
        <authorList>
            <person name="Anantharaman K."/>
            <person name="Brown C.T."/>
            <person name="Hug L.A."/>
            <person name="Sharon I."/>
            <person name="Castelle C.J."/>
            <person name="Probst A.J."/>
            <person name="Thomas B.C."/>
            <person name="Singh A."/>
            <person name="Wilkins M.J."/>
            <person name="Karaoz U."/>
            <person name="Brodie E.L."/>
            <person name="Williams K.H."/>
            <person name="Hubbard S.S."/>
            <person name="Banfield J.F."/>
        </authorList>
    </citation>
    <scope>NUCLEOTIDE SEQUENCE [LARGE SCALE GENOMIC DNA]</scope>
</reference>
<comment type="caution">
    <text evidence="1">The sequence shown here is derived from an EMBL/GenBank/DDBJ whole genome shotgun (WGS) entry which is preliminary data.</text>
</comment>
<name>A0A1F5Y129_9BACT</name>
<organism evidence="1 2">
    <name type="scientific">Candidatus Giovannonibacteria bacterium RIFCSPLOWO2_12_FULL_44_15</name>
    <dbReference type="NCBI Taxonomy" id="1798364"/>
    <lineage>
        <taxon>Bacteria</taxon>
        <taxon>Candidatus Giovannoniibacteriota</taxon>
    </lineage>
</organism>